<keyword evidence="1" id="KW-0175">Coiled coil</keyword>
<evidence type="ECO:0000256" key="2">
    <source>
        <dbReference type="SAM" id="SignalP"/>
    </source>
</evidence>
<proteinExistence type="predicted"/>
<evidence type="ECO:0000256" key="1">
    <source>
        <dbReference type="SAM" id="Coils"/>
    </source>
</evidence>
<reference evidence="3 4" key="1">
    <citation type="submission" date="2021-10" db="EMBL/GenBank/DDBJ databases">
        <authorList>
            <person name="Criscuolo A."/>
        </authorList>
    </citation>
    <scope>NUCLEOTIDE SEQUENCE [LARGE SCALE GENOMIC DNA]</scope>
    <source>
        <strain evidence="4">CIP 111883</strain>
    </source>
</reference>
<dbReference type="PROSITE" id="PS51257">
    <property type="entry name" value="PROKAR_LIPOPROTEIN"/>
    <property type="match status" value="1"/>
</dbReference>
<evidence type="ECO:0008006" key="5">
    <source>
        <dbReference type="Google" id="ProtNLM"/>
    </source>
</evidence>
<dbReference type="Proteomes" id="UP000789833">
    <property type="component" value="Unassembled WGS sequence"/>
</dbReference>
<evidence type="ECO:0000313" key="3">
    <source>
        <dbReference type="EMBL" id="CAG9620358.1"/>
    </source>
</evidence>
<name>A0ABM8YK87_9BACI</name>
<feature type="signal peptide" evidence="2">
    <location>
        <begin position="1"/>
        <end position="20"/>
    </location>
</feature>
<accession>A0ABM8YK87</accession>
<dbReference type="RefSeq" id="WP_230500292.1">
    <property type="nucleotide sequence ID" value="NZ_CAKJTJ010000004.1"/>
</dbReference>
<protein>
    <recommendedName>
        <fullName evidence="5">Lipoprotein</fullName>
    </recommendedName>
</protein>
<comment type="caution">
    <text evidence="3">The sequence shown here is derived from an EMBL/GenBank/DDBJ whole genome shotgun (WGS) entry which is preliminary data.</text>
</comment>
<feature type="coiled-coil region" evidence="1">
    <location>
        <begin position="33"/>
        <end position="67"/>
    </location>
</feature>
<organism evidence="3 4">
    <name type="scientific">Sutcliffiella rhizosphaerae</name>
    <dbReference type="NCBI Taxonomy" id="2880967"/>
    <lineage>
        <taxon>Bacteria</taxon>
        <taxon>Bacillati</taxon>
        <taxon>Bacillota</taxon>
        <taxon>Bacilli</taxon>
        <taxon>Bacillales</taxon>
        <taxon>Bacillaceae</taxon>
        <taxon>Sutcliffiella</taxon>
    </lineage>
</organism>
<feature type="chain" id="PRO_5046058733" description="Lipoprotein" evidence="2">
    <location>
        <begin position="21"/>
        <end position="167"/>
    </location>
</feature>
<sequence length="167" mass="19168">MKNLGLILLLVVLLSGCTNNEVSSPEVNQDQKSIEIEKEIEKMKSENAFLKEKIENFSGDVQNLDHKSRNIIELLTEGKFDKVKTDFGTDVELTEDNIFVFTDHEEPSYINADLASLPMYFIYYNPQPNSFDIGYHVYGGEEGQEFKRTISFLYDLDFNLESIFSGE</sequence>
<keyword evidence="2" id="KW-0732">Signal</keyword>
<gene>
    <name evidence="3" type="ORF">BACCIP111883_01126</name>
</gene>
<keyword evidence="4" id="KW-1185">Reference proteome</keyword>
<dbReference type="EMBL" id="CAKJTJ010000004">
    <property type="protein sequence ID" value="CAG9620358.1"/>
    <property type="molecule type" value="Genomic_DNA"/>
</dbReference>
<evidence type="ECO:0000313" key="4">
    <source>
        <dbReference type="Proteomes" id="UP000789833"/>
    </source>
</evidence>